<dbReference type="GO" id="GO:0006261">
    <property type="term" value="P:DNA-templated DNA replication"/>
    <property type="evidence" value="ECO:0007669"/>
    <property type="project" value="TreeGrafter"/>
</dbReference>
<dbReference type="EMBL" id="FNUV01000001">
    <property type="protein sequence ID" value="SEF45716.1"/>
    <property type="molecule type" value="Genomic_DNA"/>
</dbReference>
<protein>
    <submittedName>
        <fullName evidence="1">DNA polymerase-3 subunit delta</fullName>
    </submittedName>
</protein>
<dbReference type="PANTHER" id="PTHR11669:SF8">
    <property type="entry name" value="DNA POLYMERASE III SUBUNIT DELTA"/>
    <property type="match status" value="1"/>
</dbReference>
<name>A0A1H5S527_XYLRU</name>
<reference evidence="1 2" key="1">
    <citation type="submission" date="2016-10" db="EMBL/GenBank/DDBJ databases">
        <authorList>
            <person name="de Groot N.N."/>
        </authorList>
    </citation>
    <scope>NUCLEOTIDE SEQUENCE [LARGE SCALE GENOMIC DNA]</scope>
    <source>
        <strain evidence="1 2">AR32</strain>
    </source>
</reference>
<dbReference type="Gene3D" id="3.40.50.300">
    <property type="entry name" value="P-loop containing nucleotide triphosphate hydrolases"/>
    <property type="match status" value="1"/>
</dbReference>
<accession>A0A1H5S527</accession>
<gene>
    <name evidence="1" type="ORF">SAMN05216354_0520</name>
</gene>
<dbReference type="AlphaFoldDB" id="A0A1H5S527"/>
<dbReference type="RefSeq" id="WP_036911440.1">
    <property type="nucleotide sequence ID" value="NZ_FNUV01000001.1"/>
</dbReference>
<dbReference type="Pfam" id="PF13177">
    <property type="entry name" value="DNA_pol3_delta2"/>
    <property type="match status" value="1"/>
</dbReference>
<evidence type="ECO:0000313" key="1">
    <source>
        <dbReference type="EMBL" id="SEF45716.1"/>
    </source>
</evidence>
<dbReference type="InterPro" id="IPR050238">
    <property type="entry name" value="DNA_Rep/Repair_Clamp_Loader"/>
</dbReference>
<evidence type="ECO:0000313" key="2">
    <source>
        <dbReference type="Proteomes" id="UP000236735"/>
    </source>
</evidence>
<organism evidence="1 2">
    <name type="scientific">Xylanibacter ruminicola</name>
    <name type="common">Prevotella ruminicola</name>
    <dbReference type="NCBI Taxonomy" id="839"/>
    <lineage>
        <taxon>Bacteria</taxon>
        <taxon>Pseudomonadati</taxon>
        <taxon>Bacteroidota</taxon>
        <taxon>Bacteroidia</taxon>
        <taxon>Bacteroidales</taxon>
        <taxon>Prevotellaceae</taxon>
        <taxon>Xylanibacter</taxon>
    </lineage>
</organism>
<dbReference type="PANTHER" id="PTHR11669">
    <property type="entry name" value="REPLICATION FACTOR C / DNA POLYMERASE III GAMMA-TAU SUBUNIT"/>
    <property type="match status" value="1"/>
</dbReference>
<dbReference type="InterPro" id="IPR027417">
    <property type="entry name" value="P-loop_NTPase"/>
</dbReference>
<dbReference type="Proteomes" id="UP000236735">
    <property type="component" value="Unassembled WGS sequence"/>
</dbReference>
<proteinExistence type="predicted"/>
<dbReference type="SUPFAM" id="SSF52540">
    <property type="entry name" value="P-loop containing nucleoside triphosphate hydrolases"/>
    <property type="match status" value="1"/>
</dbReference>
<sequence length="370" mass="43192">MTFDEVIGQQEAKERLMQMVKEDRLPHALMLCGPMGSGKMALATAFACQLLDNGTPSAKAMLQKLEHPDLHFTYPTIKLPSMSTDHKPVSDDFAKEWHEMISQTPYFTMDEWMKMMEGENQQAIITAGESDNLVKKLSLKSSQGGYKVSVIWLPERMNIECANKLLKLIEEPPQQTVFIMVSEEPDKLLETIRSRVQRIDIKRTNEADIRNALIERRGVSEEEAHRISRRANGNWLKALEELQVNSENELFLDLYIMLMRLAYQRKIKELRRWSEQLANMGREKQKRWLTYFLTMTRENFMYNFQQEELNYMTQKEEDFARNFARFVNEKNILPISDLANLAIRDIGQNANAKIVFFDLALQMIVLLLQK</sequence>